<evidence type="ECO:0000256" key="3">
    <source>
        <dbReference type="ARBA" id="ARBA00022525"/>
    </source>
</evidence>
<dbReference type="Proteomes" id="UP000659630">
    <property type="component" value="Unassembled WGS sequence"/>
</dbReference>
<keyword evidence="6" id="KW-0812">Transmembrane</keyword>
<dbReference type="InterPro" id="IPR019931">
    <property type="entry name" value="LPXTG_anchor"/>
</dbReference>
<dbReference type="Pfam" id="PF09479">
    <property type="entry name" value="Flg_new"/>
    <property type="match status" value="1"/>
</dbReference>
<evidence type="ECO:0000256" key="1">
    <source>
        <dbReference type="ARBA" id="ARBA00004196"/>
    </source>
</evidence>
<organism evidence="9 10">
    <name type="scientific">Anaerofilum hominis</name>
    <dbReference type="NCBI Taxonomy" id="2763016"/>
    <lineage>
        <taxon>Bacteria</taxon>
        <taxon>Bacillati</taxon>
        <taxon>Bacillota</taxon>
        <taxon>Clostridia</taxon>
        <taxon>Eubacteriales</taxon>
        <taxon>Oscillospiraceae</taxon>
        <taxon>Anaerofilum</taxon>
    </lineage>
</organism>
<sequence>MKLKRSLAALLTLCLLFGMLPTAALAAGIENGIPTLTVNSSKVAFAGHEWWVIGDGSSGVYPQTGHITLLAANNDLGTTAFRTGSSSSFSDSSQYSGDNWYYANNPSALSAWTAPNEYAGSTLQQKMEEIAENIPSKEQAVITARSLTTSDGITGQGVENKKLWALSEVEWATINDSTVRYFGMPWWLRSPCLTNGGNAMVGDHTGARTDNTYVNTYDLAARPALSLNLGDIFFTTDANASTGKSSAAAGGNLVPASATSDTVKFTMRDTSQALTISDMQTSYNVTGNDSLDFNYSGVTAGTNRYVSCVLADADGNIKYYGKLADCSSSSSGTVSVPFNGVPAGTYTLAIFSEEANGDMYTDFCSDPVTTSVTVSAPHTHDWATAWSKDSAHHWHECNNTNCPITENSEKNGYAEHVYDQEVVSDMYKVSDADHTNPAIYYRSCVCGAAGTETFTSGSQLMPPISYLTCDSNGQNWKTAECFDYTIVDTSSTSWGADDGAEHWYVVNGEVEISDRITVSGDVYLILKDNACLNAAAGITVQDNSKTDPNKVNTNSLTIYAQSAGNSMGKLTANGDRTAAGIGGENGGNGGSITINGGTVTAKGYRIGTGAGIGGGSGGHGGSITINGGTIVANSSSEGAGIGGGGGTVGGDQGAGGNITINGGNVTATGGSTGAGIGGGYEGAGGNITINGGTVTATVAGEGGAGIGGGDNGDGGNIIINGGNVTATSGYCGAGIGGGKRGAGGSITINGGTVIAGADIDGAGIGGGGSGNGGSITINGGTITSTGGSAGGAGIGGGYNSDGGNITINDGTVISKGCSSSGIGIGGAGIGGGYNGDGGTIAIKGGTVTSTGGYRCAGIGGGEGGAGGTIAVNGGTVISTGGDDGGAGIGGGDQGAGGTFTTGEGGSAVVIATGGGNAAAISDISGKDSSWSGIILEGDSGAVYGSPTISTDAEIPSGCTLTVPEGGTLAIGHGVQFINKGTIKKYGTINGTITNSGDGKIISASSVTVTFADKDGKALQNNTAAYGDTIIATATISEGNGKDKLLSQEAEANTVNFYYWNSGYSDKLNDTAIPVVNGKATLEIELLDSNTFSWTPSEIPYEIIAEFSGTDLLFSSEGSKELTVTRANQTAPGAPTVASKTSKSVTLNEIPNNNTTAQYAMNTVNTVPNDGWENTPAFTGLTPNTTYYFFARYADNVYYNASPASSGTKIKTLAVYTVSFNTNGGSEIAAVTVEQNSVLSKPDAPTKTGYTFKGWYKESTCTTAWNFASDTVTGDIILYAKWVDETAPTGEITVKGNSWKSFIHTITFGLFCKDKYDVTITSDDTGSGVKSIEYLLSDTAISEDDIANKTGWTAYSAFRLENEGKYIIYAKITDNSDNVTYISSDGMVIDKTAPVISGIENNKTYCSAATATVSDDYVGSVTVNGTAAAFDGGKFTVDPAQGAQTIVVTDKAGNSTTYTITVNNGHTFTNYTSDNNATCIKDGTKTAKCDYCDVKDTVPDIGSVKSHTEVIDPAKAPTCTETGLTEGKHCSVCNTILVKQEVVNANGHTWGDWTTVNSPSCEDKGSESRKCSVCLITESRDLDKLGHEWETDFTIDKASACTEDGSKSIHCAKCDAIKDSTVIPATGHSFGDWKVTKEPTETAKGEKERKCQNCSYRETADIPMLTADTSEKPDTDSPQTGDNSNAMLWAALLFVSGGGLAALAAMKKRRKHTVK</sequence>
<keyword evidence="2" id="KW-0134">Cell wall</keyword>
<keyword evidence="6" id="KW-0472">Membrane</keyword>
<dbReference type="GO" id="GO:0030313">
    <property type="term" value="C:cell envelope"/>
    <property type="evidence" value="ECO:0007669"/>
    <property type="project" value="UniProtKB-SubCell"/>
</dbReference>
<evidence type="ECO:0000256" key="2">
    <source>
        <dbReference type="ARBA" id="ARBA00022512"/>
    </source>
</evidence>
<dbReference type="Gene3D" id="1.20.50.40">
    <property type="match status" value="1"/>
</dbReference>
<evidence type="ECO:0000256" key="7">
    <source>
        <dbReference type="SAM" id="SignalP"/>
    </source>
</evidence>
<feature type="signal peptide" evidence="7">
    <location>
        <begin position="1"/>
        <end position="26"/>
    </location>
</feature>
<accession>A0A923L0C7</accession>
<reference evidence="9" key="1">
    <citation type="submission" date="2020-08" db="EMBL/GenBank/DDBJ databases">
        <title>Genome public.</title>
        <authorList>
            <person name="Liu C."/>
            <person name="Sun Q."/>
        </authorList>
    </citation>
    <scope>NUCLEOTIDE SEQUENCE</scope>
    <source>
        <strain evidence="9">BX8</strain>
    </source>
</reference>
<dbReference type="Pfam" id="PF18889">
    <property type="entry name" value="Beta_helix_3"/>
    <property type="match status" value="8"/>
</dbReference>
<feature type="domain" description="Gram-positive cocci surface proteins LPxTG" evidence="8">
    <location>
        <begin position="1676"/>
        <end position="1714"/>
    </location>
</feature>
<keyword evidence="10" id="KW-1185">Reference proteome</keyword>
<feature type="chain" id="PRO_5037496015" evidence="7">
    <location>
        <begin position="27"/>
        <end position="1714"/>
    </location>
</feature>
<dbReference type="NCBIfam" id="TIGR01167">
    <property type="entry name" value="LPXTG_anchor"/>
    <property type="match status" value="1"/>
</dbReference>
<dbReference type="InterPro" id="IPR042229">
    <property type="entry name" value="Listeria/Bacterioides_rpt_sf"/>
</dbReference>
<evidence type="ECO:0000256" key="4">
    <source>
        <dbReference type="ARBA" id="ARBA00022729"/>
    </source>
</evidence>
<keyword evidence="5" id="KW-0572">Peptidoglycan-anchor</keyword>
<dbReference type="Gene3D" id="2.60.40.4270">
    <property type="entry name" value="Listeria-Bacteroides repeat domain"/>
    <property type="match status" value="1"/>
</dbReference>
<protein>
    <submittedName>
        <fullName evidence="9">InlB B-repeat-containing protein</fullName>
    </submittedName>
</protein>
<evidence type="ECO:0000256" key="5">
    <source>
        <dbReference type="ARBA" id="ARBA00023088"/>
    </source>
</evidence>
<evidence type="ECO:0000256" key="6">
    <source>
        <dbReference type="SAM" id="Phobius"/>
    </source>
</evidence>
<dbReference type="EMBL" id="JACONZ010000001">
    <property type="protein sequence ID" value="MBC5580132.1"/>
    <property type="molecule type" value="Genomic_DNA"/>
</dbReference>
<evidence type="ECO:0000259" key="8">
    <source>
        <dbReference type="PROSITE" id="PS50847"/>
    </source>
</evidence>
<feature type="transmembrane region" description="Helical" evidence="6">
    <location>
        <begin position="1685"/>
        <end position="1705"/>
    </location>
</feature>
<evidence type="ECO:0000313" key="10">
    <source>
        <dbReference type="Proteomes" id="UP000659630"/>
    </source>
</evidence>
<comment type="caution">
    <text evidence="9">The sequence shown here is derived from an EMBL/GenBank/DDBJ whole genome shotgun (WGS) entry which is preliminary data.</text>
</comment>
<dbReference type="PROSITE" id="PS50847">
    <property type="entry name" value="GRAM_POS_ANCHORING"/>
    <property type="match status" value="1"/>
</dbReference>
<keyword evidence="3" id="KW-0964">Secreted</keyword>
<comment type="subcellular location">
    <subcellularLocation>
        <location evidence="1">Cell envelope</location>
    </subcellularLocation>
</comment>
<proteinExistence type="predicted"/>
<name>A0A923L0C7_9FIRM</name>
<dbReference type="NCBIfam" id="TIGR02543">
    <property type="entry name" value="List_Bact_rpt"/>
    <property type="match status" value="1"/>
</dbReference>
<gene>
    <name evidence="9" type="ORF">H8S23_01270</name>
</gene>
<evidence type="ECO:0000313" key="9">
    <source>
        <dbReference type="EMBL" id="MBC5580132.1"/>
    </source>
</evidence>
<dbReference type="InterPro" id="IPR013378">
    <property type="entry name" value="InlB-like_B-rpt"/>
</dbReference>
<keyword evidence="6" id="KW-1133">Transmembrane helix</keyword>
<keyword evidence="4 7" id="KW-0732">Signal</keyword>
<dbReference type="RefSeq" id="WP_186886504.1">
    <property type="nucleotide sequence ID" value="NZ_JACONZ010000001.1"/>
</dbReference>